<dbReference type="PANTHER" id="PTHR43270:SF12">
    <property type="entry name" value="SUCCINYL-DIAMINOPIMELATE DESUCCINYLASE"/>
    <property type="match status" value="1"/>
</dbReference>
<protein>
    <submittedName>
        <fullName evidence="5">Dipeptidase</fullName>
    </submittedName>
</protein>
<dbReference type="Gene3D" id="3.40.630.10">
    <property type="entry name" value="Zn peptidases"/>
    <property type="match status" value="1"/>
</dbReference>
<dbReference type="Gene3D" id="3.30.70.360">
    <property type="match status" value="1"/>
</dbReference>
<dbReference type="NCBIfam" id="NF005914">
    <property type="entry name" value="PRK07907.1"/>
    <property type="match status" value="1"/>
</dbReference>
<dbReference type="InterPro" id="IPR051458">
    <property type="entry name" value="Cyt/Met_Dipeptidase"/>
</dbReference>
<organism evidence="5 6">
    <name type="scientific">Vallicoccus soli</name>
    <dbReference type="NCBI Taxonomy" id="2339232"/>
    <lineage>
        <taxon>Bacteria</taxon>
        <taxon>Bacillati</taxon>
        <taxon>Actinomycetota</taxon>
        <taxon>Actinomycetes</taxon>
        <taxon>Motilibacterales</taxon>
        <taxon>Vallicoccaceae</taxon>
        <taxon>Vallicoccus</taxon>
    </lineage>
</organism>
<dbReference type="PANTHER" id="PTHR43270">
    <property type="entry name" value="BETA-ALA-HIS DIPEPTIDASE"/>
    <property type="match status" value="1"/>
</dbReference>
<dbReference type="GO" id="GO:0046872">
    <property type="term" value="F:metal ion binding"/>
    <property type="evidence" value="ECO:0007669"/>
    <property type="project" value="UniProtKB-KW"/>
</dbReference>
<dbReference type="InterPro" id="IPR002933">
    <property type="entry name" value="Peptidase_M20"/>
</dbReference>
<proteinExistence type="predicted"/>
<dbReference type="Pfam" id="PF07687">
    <property type="entry name" value="M20_dimer"/>
    <property type="match status" value="1"/>
</dbReference>
<name>A0A3A3YYS5_9ACTN</name>
<comment type="caution">
    <text evidence="5">The sequence shown here is derived from an EMBL/GenBank/DDBJ whole genome shotgun (WGS) entry which is preliminary data.</text>
</comment>
<reference evidence="5 6" key="1">
    <citation type="submission" date="2018-09" db="EMBL/GenBank/DDBJ databases">
        <title>YIM 75000 draft genome.</title>
        <authorList>
            <person name="Tang S."/>
            <person name="Feng Y."/>
        </authorList>
    </citation>
    <scope>NUCLEOTIDE SEQUENCE [LARGE SCALE GENOMIC DNA]</scope>
    <source>
        <strain evidence="5 6">YIM 75000</strain>
    </source>
</reference>
<evidence type="ECO:0000313" key="6">
    <source>
        <dbReference type="Proteomes" id="UP000265614"/>
    </source>
</evidence>
<evidence type="ECO:0000256" key="3">
    <source>
        <dbReference type="ARBA" id="ARBA00022801"/>
    </source>
</evidence>
<keyword evidence="1" id="KW-0645">Protease</keyword>
<evidence type="ECO:0000256" key="1">
    <source>
        <dbReference type="ARBA" id="ARBA00022670"/>
    </source>
</evidence>
<dbReference type="InterPro" id="IPR011650">
    <property type="entry name" value="Peptidase_M20_dimer"/>
</dbReference>
<keyword evidence="6" id="KW-1185">Reference proteome</keyword>
<sequence>MTPQQPDLRAAIERVLPSVRADLEALVRIPSVSADPARADDVLRSAEETARLLRAAGSQDVRVLAADGGAPAVVARWPAPQGAPTVLLYAHHDVQPTGARADWTDDPFEPVERDGRLYARGAADDKAGVAAHLAALRAWDGRPPVGVTVLVEGEEEVGSPTLAAFLAEHRDLLAADAMVLADSTNWRVGVPALTRTLRGLADCVVEVRTLEHAVHSGMYGGPVPDALTALCRLLATLHDERGDVAVPGLVTGPADPLDLTEEQLRADAGVVEGVELIGSGALTERLWTRPAVAVVGLDATPVASASNTLVPVARAKVSLRVAPGDDAGRALAALGEHLRAHAPWGARVTVSDGSTGEPFSTGPDGWAEAAARRAFAAAWGRDAVDTGIGGSIPFIAAFAEAFPDAAILVTGVEDPDSRAHGADESLHLGEFAKVCLAEALLLAELAAGPSA</sequence>
<dbReference type="AlphaFoldDB" id="A0A3A3YYS5"/>
<dbReference type="Proteomes" id="UP000265614">
    <property type="component" value="Unassembled WGS sequence"/>
</dbReference>
<dbReference type="EMBL" id="QZEZ01000002">
    <property type="protein sequence ID" value="RJK96911.1"/>
    <property type="molecule type" value="Genomic_DNA"/>
</dbReference>
<evidence type="ECO:0000313" key="5">
    <source>
        <dbReference type="EMBL" id="RJK96911.1"/>
    </source>
</evidence>
<dbReference type="GO" id="GO:0006508">
    <property type="term" value="P:proteolysis"/>
    <property type="evidence" value="ECO:0007669"/>
    <property type="project" value="UniProtKB-KW"/>
</dbReference>
<dbReference type="RefSeq" id="WP_119949627.1">
    <property type="nucleotide sequence ID" value="NZ_QZEZ01000002.1"/>
</dbReference>
<dbReference type="OrthoDB" id="9761532at2"/>
<gene>
    <name evidence="5" type="ORF">D5H78_06590</name>
</gene>
<evidence type="ECO:0000259" key="4">
    <source>
        <dbReference type="Pfam" id="PF07687"/>
    </source>
</evidence>
<accession>A0A3A3YYS5</accession>
<dbReference type="GO" id="GO:0008233">
    <property type="term" value="F:peptidase activity"/>
    <property type="evidence" value="ECO:0007669"/>
    <property type="project" value="UniProtKB-KW"/>
</dbReference>
<evidence type="ECO:0000256" key="2">
    <source>
        <dbReference type="ARBA" id="ARBA00022723"/>
    </source>
</evidence>
<dbReference type="Pfam" id="PF01546">
    <property type="entry name" value="Peptidase_M20"/>
    <property type="match status" value="1"/>
</dbReference>
<keyword evidence="2" id="KW-0479">Metal-binding</keyword>
<keyword evidence="3" id="KW-0378">Hydrolase</keyword>
<dbReference type="SUPFAM" id="SSF53187">
    <property type="entry name" value="Zn-dependent exopeptidases"/>
    <property type="match status" value="1"/>
</dbReference>
<feature type="domain" description="Peptidase M20 dimerisation" evidence="4">
    <location>
        <begin position="197"/>
        <end position="345"/>
    </location>
</feature>